<dbReference type="InterPro" id="IPR017441">
    <property type="entry name" value="Protein_kinase_ATP_BS"/>
</dbReference>
<evidence type="ECO:0000313" key="10">
    <source>
        <dbReference type="Proteomes" id="UP000239494"/>
    </source>
</evidence>
<feature type="domain" description="Protein kinase" evidence="8">
    <location>
        <begin position="18"/>
        <end position="288"/>
    </location>
</feature>
<dbReference type="InterPro" id="IPR036322">
    <property type="entry name" value="WD40_repeat_dom_sf"/>
</dbReference>
<keyword evidence="4 6" id="KW-0067">ATP-binding</keyword>
<keyword evidence="3 6" id="KW-0547">Nucleotide-binding</keyword>
<dbReference type="InterPro" id="IPR027417">
    <property type="entry name" value="P-loop_NTPase"/>
</dbReference>
<dbReference type="PRINTS" id="PR00320">
    <property type="entry name" value="GPROTEINBRPT"/>
</dbReference>
<dbReference type="GO" id="GO:0005524">
    <property type="term" value="F:ATP binding"/>
    <property type="evidence" value="ECO:0007669"/>
    <property type="project" value="UniProtKB-UniRule"/>
</dbReference>
<dbReference type="SUPFAM" id="SSF52540">
    <property type="entry name" value="P-loop containing nucleoside triphosphate hydrolases"/>
    <property type="match status" value="1"/>
</dbReference>
<dbReference type="InterPro" id="IPR011047">
    <property type="entry name" value="Quinoprotein_ADH-like_sf"/>
</dbReference>
<feature type="repeat" description="WD" evidence="5">
    <location>
        <begin position="1346"/>
        <end position="1387"/>
    </location>
</feature>
<dbReference type="PANTHER" id="PTHR19879:SF9">
    <property type="entry name" value="TRANSCRIPTION INITIATION FACTOR TFIID SUBUNIT 5"/>
    <property type="match status" value="1"/>
</dbReference>
<feature type="repeat" description="WD" evidence="5">
    <location>
        <begin position="1084"/>
        <end position="1116"/>
    </location>
</feature>
<feature type="repeat" description="WD" evidence="5">
    <location>
        <begin position="1155"/>
        <end position="1196"/>
    </location>
</feature>
<dbReference type="GO" id="GO:0004674">
    <property type="term" value="F:protein serine/threonine kinase activity"/>
    <property type="evidence" value="ECO:0007669"/>
    <property type="project" value="UniProtKB-KW"/>
</dbReference>
<dbReference type="SUPFAM" id="SSF50978">
    <property type="entry name" value="WD40 repeat-like"/>
    <property type="match status" value="1"/>
</dbReference>
<dbReference type="Pfam" id="PF00400">
    <property type="entry name" value="WD40"/>
    <property type="match status" value="8"/>
</dbReference>
<keyword evidence="9" id="KW-0418">Kinase</keyword>
<dbReference type="Proteomes" id="UP000239494">
    <property type="component" value="Unassembled WGS sequence"/>
</dbReference>
<dbReference type="PROSITE" id="PS00108">
    <property type="entry name" value="PROTEIN_KINASE_ST"/>
    <property type="match status" value="1"/>
</dbReference>
<dbReference type="OrthoDB" id="192618at2"/>
<dbReference type="InterPro" id="IPR019775">
    <property type="entry name" value="WD40_repeat_CS"/>
</dbReference>
<dbReference type="PROSITE" id="PS50011">
    <property type="entry name" value="PROTEIN_KINASE_DOM"/>
    <property type="match status" value="1"/>
</dbReference>
<dbReference type="CDD" id="cd00200">
    <property type="entry name" value="WD40"/>
    <property type="match status" value="2"/>
</dbReference>
<feature type="repeat" description="WD" evidence="5">
    <location>
        <begin position="1430"/>
        <end position="1471"/>
    </location>
</feature>
<dbReference type="InterPro" id="IPR000719">
    <property type="entry name" value="Prot_kinase_dom"/>
</dbReference>
<dbReference type="PROSITE" id="PS50294">
    <property type="entry name" value="WD_REPEATS_REGION"/>
    <property type="match status" value="7"/>
</dbReference>
<keyword evidence="9" id="KW-0723">Serine/threonine-protein kinase</keyword>
<feature type="repeat" description="WD" evidence="5">
    <location>
        <begin position="1388"/>
        <end position="1429"/>
    </location>
</feature>
<dbReference type="SUPFAM" id="SSF56112">
    <property type="entry name" value="Protein kinase-like (PK-like)"/>
    <property type="match status" value="1"/>
</dbReference>
<evidence type="ECO:0000256" key="4">
    <source>
        <dbReference type="ARBA" id="ARBA00022840"/>
    </source>
</evidence>
<sequence length="1500" mass="157738">MDAGGGDQGAGSPDFGPYHVRDLLGQGGMGVVHRAYDSARDRVVALKRLPGSVTDREYRARFQRESRIVAGLSHPNVIPVHDFGEIDGQLYLDMLLVEGIDLRRAMGVGAVDQDRALRILTQVAGALDAAHEHGLVHRDVKPANILIEFGDGTGNGDGGEHAYLADFGIARETSPEATVLTRSGELIGSWDYMAPERLSGGRVDGRSDQYSLACVLFECLTGRLPHAATDPAAKVAAHLLHPAPAPSVFVPTITPALDAVVLRGMAKDPARRFPSATALMTAAAEAAYSGATVRGASATAPGPVLVRDQATLVRAVMRSTAARRPATLVIPHDRPPTCPYPGLSGFEPADAELFHGRGHVVTDLLVRLAEQLDVGEPLVLVGASGAGKSSLLHAGLLPALDAADDAWPSIVLTPGANPVGALAAALADRSTIVAAEWERVVRETPGRFGSVCARSVVADRGRMVLVVDQFEELFTHGTPEADRAAFATALANARPALVVLAVRADLLDRCIELTPLIPALNSPVLLGSMDATELRQAIVSPARDSGVDVEPGLPERLIADLGVRGEVGYDPGALPRLAHALRETWNHRDGPVLTLAAYRRSGGIDGAVARTAEEIHSGLDPEGRRTLRTVLLRLVTVSDDGTVTRRRVDPHEFASGDGDPAVVDRLIAGRLVTVDATGARLSHEALLTAWPRLRDWVDEDRAGLVQRRRFGDAVRVWAESGKQPDDLYRGVRLAALGSWLGTVDDLGPDEREFLDRSNEAEHAEQLAARQRTRRLRGMVAALSLLLVLASVAGVVAFELRRTAQGERDRADAGRQLNLSRQLAAESALARVVDPRRAALGALGAARAGDTVEGRSALLGIAADGYRGRMSGHQGAVTSVAMSADGQVAVSGGRDGSLRLWSVPDRRQIAVLADGDGWYRTVSMSADGKLLAAVDVLKKTVQLWSVPDRKLVSAVPGELVEATLSADGRRIATFDETRVSIRDTATLAETAGFATTHATIMVLNADASLIATTGVKDVKEVEVHRTADGSPVAVLGEHTDDVTALAFDRAGTTLASASADGSVRLWDTARWTTRKVIKPDYEAHALVFGPTGSTLVTGGLGTTVAVWDAVTGSLLLQYSTGPTTVLGLALSGDGHTLLGSESGGAVTKWETGRRVFGTQQAALTGVAYQPGGTVFAATAGDGSVELWDSATGALVRKFKAHDAESTEAAFSPDGSALATVGADGAAVLWDVATGAELRRFTTPGAELSGVAFSPDGKSVAVSSRTPATAVKGTDLDELVVLSASDFSVVDRRSTRDEPRNPETNPIDPNYPLAAAFSPDGRTLATGLSGGKVALWNLVDPGSALTILQGHDGAAATVAFSPDGTTLATGGGDRLIRLWRVRDGVQVGELAGSDSTVRAVAYSPDGRTIASASQDTVMRLWDVPGRQQLARLERHWNDLNAVDFDDSGDRVASASADGTVLVWDVVPDHALRTVCGLLDRDTMAQDWQALGPDRGDPPTCPS</sequence>
<keyword evidence="2" id="KW-0677">Repeat</keyword>
<dbReference type="Pfam" id="PF20703">
    <property type="entry name" value="nSTAND1"/>
    <property type="match status" value="1"/>
</dbReference>
<evidence type="ECO:0000256" key="2">
    <source>
        <dbReference type="ARBA" id="ARBA00022737"/>
    </source>
</evidence>
<dbReference type="EMBL" id="PVTF01000006">
    <property type="protein sequence ID" value="PRY40787.1"/>
    <property type="molecule type" value="Genomic_DNA"/>
</dbReference>
<keyword evidence="1 5" id="KW-0853">WD repeat</keyword>
<dbReference type="InterPro" id="IPR011009">
    <property type="entry name" value="Kinase-like_dom_sf"/>
</dbReference>
<feature type="binding site" evidence="6">
    <location>
        <position position="47"/>
    </location>
    <ligand>
        <name>ATP</name>
        <dbReference type="ChEBI" id="CHEBI:30616"/>
    </ligand>
</feature>
<dbReference type="InterPro" id="IPR001680">
    <property type="entry name" value="WD40_rpt"/>
</dbReference>
<feature type="repeat" description="WD" evidence="5">
    <location>
        <begin position="1034"/>
        <end position="1066"/>
    </location>
</feature>
<comment type="caution">
    <text evidence="9">The sequence shown here is derived from an EMBL/GenBank/DDBJ whole genome shotgun (WGS) entry which is preliminary data.</text>
</comment>
<feature type="repeat" description="WD" evidence="5">
    <location>
        <begin position="1197"/>
        <end position="1238"/>
    </location>
</feature>
<evidence type="ECO:0000256" key="1">
    <source>
        <dbReference type="ARBA" id="ARBA00022574"/>
    </source>
</evidence>
<evidence type="ECO:0000256" key="7">
    <source>
        <dbReference type="SAM" id="Phobius"/>
    </source>
</evidence>
<evidence type="ECO:0000259" key="8">
    <source>
        <dbReference type="PROSITE" id="PS50011"/>
    </source>
</evidence>
<dbReference type="SUPFAM" id="SSF50998">
    <property type="entry name" value="Quinoprotein alcohol dehydrogenase-like"/>
    <property type="match status" value="1"/>
</dbReference>
<dbReference type="RefSeq" id="WP_106189282.1">
    <property type="nucleotide sequence ID" value="NZ_PVTF01000006.1"/>
</dbReference>
<evidence type="ECO:0000256" key="5">
    <source>
        <dbReference type="PROSITE-ProRule" id="PRU00221"/>
    </source>
</evidence>
<keyword evidence="7" id="KW-0472">Membrane</keyword>
<proteinExistence type="predicted"/>
<gene>
    <name evidence="9" type="ORF">CLV43_106528</name>
</gene>
<keyword evidence="7" id="KW-0812">Transmembrane</keyword>
<evidence type="ECO:0000313" key="9">
    <source>
        <dbReference type="EMBL" id="PRY40787.1"/>
    </source>
</evidence>
<accession>A0A2T0T544</accession>
<protein>
    <submittedName>
        <fullName evidence="9">Serine/threonine protein kinase</fullName>
    </submittedName>
</protein>
<organism evidence="9 10">
    <name type="scientific">Umezawaea tangerina</name>
    <dbReference type="NCBI Taxonomy" id="84725"/>
    <lineage>
        <taxon>Bacteria</taxon>
        <taxon>Bacillati</taxon>
        <taxon>Actinomycetota</taxon>
        <taxon>Actinomycetes</taxon>
        <taxon>Pseudonocardiales</taxon>
        <taxon>Pseudonocardiaceae</taxon>
        <taxon>Umezawaea</taxon>
    </lineage>
</organism>
<keyword evidence="9" id="KW-0808">Transferase</keyword>
<evidence type="ECO:0000256" key="3">
    <source>
        <dbReference type="ARBA" id="ARBA00022741"/>
    </source>
</evidence>
<feature type="transmembrane region" description="Helical" evidence="7">
    <location>
        <begin position="778"/>
        <end position="799"/>
    </location>
</feature>
<dbReference type="Pfam" id="PF00069">
    <property type="entry name" value="Pkinase"/>
    <property type="match status" value="1"/>
</dbReference>
<dbReference type="PROSITE" id="PS00107">
    <property type="entry name" value="PROTEIN_KINASE_ATP"/>
    <property type="match status" value="1"/>
</dbReference>
<dbReference type="InterPro" id="IPR015943">
    <property type="entry name" value="WD40/YVTN_repeat-like_dom_sf"/>
</dbReference>
<dbReference type="InterPro" id="IPR020472">
    <property type="entry name" value="WD40_PAC1"/>
</dbReference>
<name>A0A2T0T544_9PSEU</name>
<dbReference type="InterPro" id="IPR049052">
    <property type="entry name" value="nSTAND1"/>
</dbReference>
<dbReference type="PROSITE" id="PS50082">
    <property type="entry name" value="WD_REPEATS_2"/>
    <property type="match status" value="8"/>
</dbReference>
<dbReference type="SMART" id="SM00220">
    <property type="entry name" value="S_TKc"/>
    <property type="match status" value="1"/>
</dbReference>
<keyword evidence="7" id="KW-1133">Transmembrane helix</keyword>
<dbReference type="PROSITE" id="PS00678">
    <property type="entry name" value="WD_REPEATS_1"/>
    <property type="match status" value="3"/>
</dbReference>
<feature type="repeat" description="WD" evidence="5">
    <location>
        <begin position="869"/>
        <end position="910"/>
    </location>
</feature>
<dbReference type="Gene3D" id="3.30.200.20">
    <property type="entry name" value="Phosphorylase Kinase, domain 1"/>
    <property type="match status" value="1"/>
</dbReference>
<reference evidence="9 10" key="1">
    <citation type="submission" date="2018-03" db="EMBL/GenBank/DDBJ databases">
        <title>Genomic Encyclopedia of Archaeal and Bacterial Type Strains, Phase II (KMG-II): from individual species to whole genera.</title>
        <authorList>
            <person name="Goeker M."/>
        </authorList>
    </citation>
    <scope>NUCLEOTIDE SEQUENCE [LARGE SCALE GENOMIC DNA]</scope>
    <source>
        <strain evidence="9 10">DSM 44720</strain>
    </source>
</reference>
<dbReference type="CDD" id="cd14014">
    <property type="entry name" value="STKc_PknB_like"/>
    <property type="match status" value="1"/>
</dbReference>
<dbReference type="InterPro" id="IPR008271">
    <property type="entry name" value="Ser/Thr_kinase_AS"/>
</dbReference>
<dbReference type="Gene3D" id="2.130.10.10">
    <property type="entry name" value="YVTN repeat-like/Quinoprotein amine dehydrogenase"/>
    <property type="match status" value="5"/>
</dbReference>
<dbReference type="SMART" id="SM00320">
    <property type="entry name" value="WD40"/>
    <property type="match status" value="12"/>
</dbReference>
<dbReference type="Gene3D" id="1.10.510.10">
    <property type="entry name" value="Transferase(Phosphotransferase) domain 1"/>
    <property type="match status" value="1"/>
</dbReference>
<keyword evidence="10" id="KW-1185">Reference proteome</keyword>
<evidence type="ECO:0000256" key="6">
    <source>
        <dbReference type="PROSITE-ProRule" id="PRU10141"/>
    </source>
</evidence>
<dbReference type="PANTHER" id="PTHR19879">
    <property type="entry name" value="TRANSCRIPTION INITIATION FACTOR TFIID"/>
    <property type="match status" value="1"/>
</dbReference>